<keyword evidence="2" id="KW-0812">Transmembrane</keyword>
<gene>
    <name evidence="9" type="primary">MCTP1</name>
    <name evidence="9" type="ORF">SPIL2461_LOCUS9356</name>
</gene>
<evidence type="ECO:0000256" key="1">
    <source>
        <dbReference type="ARBA" id="ARBA00004141"/>
    </source>
</evidence>
<evidence type="ECO:0000256" key="2">
    <source>
        <dbReference type="ARBA" id="ARBA00022692"/>
    </source>
</evidence>
<evidence type="ECO:0000256" key="6">
    <source>
        <dbReference type="ARBA" id="ARBA00023136"/>
    </source>
</evidence>
<evidence type="ECO:0000256" key="4">
    <source>
        <dbReference type="ARBA" id="ARBA00022837"/>
    </source>
</evidence>
<dbReference type="Proteomes" id="UP000649617">
    <property type="component" value="Unassembled WGS sequence"/>
</dbReference>
<proteinExistence type="predicted"/>
<dbReference type="SMART" id="SM00239">
    <property type="entry name" value="C2"/>
    <property type="match status" value="1"/>
</dbReference>
<evidence type="ECO:0000313" key="10">
    <source>
        <dbReference type="Proteomes" id="UP000649617"/>
    </source>
</evidence>
<dbReference type="CDD" id="cd00030">
    <property type="entry name" value="C2"/>
    <property type="match status" value="1"/>
</dbReference>
<keyword evidence="5" id="KW-1133">Transmembrane helix</keyword>
<comment type="caution">
    <text evidence="9">The sequence shown here is derived from an EMBL/GenBank/DDBJ whole genome shotgun (WGS) entry which is preliminary data.</text>
</comment>
<evidence type="ECO:0000256" key="7">
    <source>
        <dbReference type="SAM" id="MobiDB-lite"/>
    </source>
</evidence>
<evidence type="ECO:0000313" key="9">
    <source>
        <dbReference type="EMBL" id="CAE7383292.1"/>
    </source>
</evidence>
<feature type="domain" description="C2" evidence="8">
    <location>
        <begin position="65"/>
        <end position="196"/>
    </location>
</feature>
<dbReference type="Gene3D" id="1.20.120.350">
    <property type="entry name" value="Voltage-gated potassium channels. Chain C"/>
    <property type="match status" value="1"/>
</dbReference>
<keyword evidence="3" id="KW-0479">Metal-binding</keyword>
<dbReference type="GO" id="GO:0016020">
    <property type="term" value="C:membrane"/>
    <property type="evidence" value="ECO:0007669"/>
    <property type="project" value="UniProtKB-SubCell"/>
</dbReference>
<feature type="region of interest" description="Disordered" evidence="7">
    <location>
        <begin position="243"/>
        <end position="275"/>
    </location>
</feature>
<dbReference type="Pfam" id="PF00168">
    <property type="entry name" value="C2"/>
    <property type="match status" value="1"/>
</dbReference>
<dbReference type="GO" id="GO:0046872">
    <property type="term" value="F:metal ion binding"/>
    <property type="evidence" value="ECO:0007669"/>
    <property type="project" value="UniProtKB-KW"/>
</dbReference>
<comment type="subcellular location">
    <subcellularLocation>
        <location evidence="1">Membrane</location>
        <topology evidence="1">Multi-pass membrane protein</topology>
    </subcellularLocation>
</comment>
<evidence type="ECO:0000256" key="5">
    <source>
        <dbReference type="ARBA" id="ARBA00022989"/>
    </source>
</evidence>
<dbReference type="Gene3D" id="2.60.40.150">
    <property type="entry name" value="C2 domain"/>
    <property type="match status" value="1"/>
</dbReference>
<accession>A0A812PYS6</accession>
<name>A0A812PYS6_SYMPI</name>
<protein>
    <submittedName>
        <fullName evidence="9">MCTP1 protein</fullName>
    </submittedName>
</protein>
<dbReference type="InterPro" id="IPR027359">
    <property type="entry name" value="Volt_channel_dom_sf"/>
</dbReference>
<feature type="compositionally biased region" description="Basic and acidic residues" evidence="7">
    <location>
        <begin position="244"/>
        <end position="257"/>
    </location>
</feature>
<dbReference type="SUPFAM" id="SSF49562">
    <property type="entry name" value="C2 domain (Calcium/lipid-binding domain, CaLB)"/>
    <property type="match status" value="1"/>
</dbReference>
<keyword evidence="6" id="KW-0472">Membrane</keyword>
<sequence>MDSALFYQHLAGLTQEYERLVQEKADLTKLFSDASSAVLLDEGVLHREEAASIISNKEELEILPPEPQKQVSVSTAKAVYDLDEDVNQLINMAYEIEVSIWKATGLREADIVPGMTSDPYCICSVHGKGKSTFTTPTVANDLSPVWNVSARISDFHYGDSLRFAVMDKDFGKTDDALGEVSLPSEKIIPHGFDEWLVLAGAGAKGVVSSEADISSIKVSVRVIQKFPQEQAKYVEPLVQPAKSASKEASRSPGRTDEETAALKSAETGEESKELAPPQLTRFERWQAFFISEKFELFLAGILCLNILSMAAELQYDGWEIGYLLDYGFYQSSLQDRFAWGNDVLLWVDIGFSVIFTIDVTLRITILQGLFWRGGDIVLGFLCASGELSNKANDLAADPLREAGTRPQGGQAFAVAGVAGISHVLLESQWDSSCLDHVLTCLHPMYRCAFCQQHAPLLLGRCRMGRGGQESCL</sequence>
<dbReference type="OrthoDB" id="270970at2759"/>
<dbReference type="InterPro" id="IPR000008">
    <property type="entry name" value="C2_dom"/>
</dbReference>
<organism evidence="9 10">
    <name type="scientific">Symbiodinium pilosum</name>
    <name type="common">Dinoflagellate</name>
    <dbReference type="NCBI Taxonomy" id="2952"/>
    <lineage>
        <taxon>Eukaryota</taxon>
        <taxon>Sar</taxon>
        <taxon>Alveolata</taxon>
        <taxon>Dinophyceae</taxon>
        <taxon>Suessiales</taxon>
        <taxon>Symbiodiniaceae</taxon>
        <taxon>Symbiodinium</taxon>
    </lineage>
</organism>
<keyword evidence="4" id="KW-0106">Calcium</keyword>
<reference evidence="9" key="1">
    <citation type="submission" date="2021-02" db="EMBL/GenBank/DDBJ databases">
        <authorList>
            <person name="Dougan E. K."/>
            <person name="Rhodes N."/>
            <person name="Thang M."/>
            <person name="Chan C."/>
        </authorList>
    </citation>
    <scope>NUCLEOTIDE SEQUENCE</scope>
</reference>
<keyword evidence="10" id="KW-1185">Reference proteome</keyword>
<dbReference type="PANTHER" id="PTHR45911">
    <property type="entry name" value="C2 DOMAIN-CONTAINING PROTEIN"/>
    <property type="match status" value="1"/>
</dbReference>
<dbReference type="PROSITE" id="PS50004">
    <property type="entry name" value="C2"/>
    <property type="match status" value="1"/>
</dbReference>
<dbReference type="AlphaFoldDB" id="A0A812PYS6"/>
<dbReference type="InterPro" id="IPR035892">
    <property type="entry name" value="C2_domain_sf"/>
</dbReference>
<evidence type="ECO:0000259" key="8">
    <source>
        <dbReference type="PROSITE" id="PS50004"/>
    </source>
</evidence>
<dbReference type="EMBL" id="CAJNIZ010016247">
    <property type="protein sequence ID" value="CAE7383292.1"/>
    <property type="molecule type" value="Genomic_DNA"/>
</dbReference>
<evidence type="ECO:0000256" key="3">
    <source>
        <dbReference type="ARBA" id="ARBA00022723"/>
    </source>
</evidence>